<dbReference type="PROSITE" id="PS51480">
    <property type="entry name" value="DHAL"/>
    <property type="match status" value="1"/>
</dbReference>
<dbReference type="Proteomes" id="UP000094385">
    <property type="component" value="Unassembled WGS sequence"/>
</dbReference>
<dbReference type="OrthoDB" id="1724672at2759"/>
<accession>A0A1E3PWE7</accession>
<keyword evidence="1" id="KW-0808">Transferase</keyword>
<dbReference type="InterPro" id="IPR036117">
    <property type="entry name" value="DhaL_dom_sf"/>
</dbReference>
<dbReference type="STRING" id="675824.A0A1E3PWE7"/>
<reference evidence="4 5" key="1">
    <citation type="journal article" date="2016" name="Proc. Natl. Acad. Sci. U.S.A.">
        <title>Comparative genomics of biotechnologically important yeasts.</title>
        <authorList>
            <person name="Riley R."/>
            <person name="Haridas S."/>
            <person name="Wolfe K.H."/>
            <person name="Lopes M.R."/>
            <person name="Hittinger C.T."/>
            <person name="Goeker M."/>
            <person name="Salamov A.A."/>
            <person name="Wisecaver J.H."/>
            <person name="Long T.M."/>
            <person name="Calvey C.H."/>
            <person name="Aerts A.L."/>
            <person name="Barry K.W."/>
            <person name="Choi C."/>
            <person name="Clum A."/>
            <person name="Coughlan A.Y."/>
            <person name="Deshpande S."/>
            <person name="Douglass A.P."/>
            <person name="Hanson S.J."/>
            <person name="Klenk H.-P."/>
            <person name="LaButti K.M."/>
            <person name="Lapidus A."/>
            <person name="Lindquist E.A."/>
            <person name="Lipzen A.M."/>
            <person name="Meier-Kolthoff J.P."/>
            <person name="Ohm R.A."/>
            <person name="Otillar R.P."/>
            <person name="Pangilinan J.L."/>
            <person name="Peng Y."/>
            <person name="Rokas A."/>
            <person name="Rosa C.A."/>
            <person name="Scheuner C."/>
            <person name="Sibirny A.A."/>
            <person name="Slot J.C."/>
            <person name="Stielow J.B."/>
            <person name="Sun H."/>
            <person name="Kurtzman C.P."/>
            <person name="Blackwell M."/>
            <person name="Grigoriev I.V."/>
            <person name="Jeffries T.W."/>
        </authorList>
    </citation>
    <scope>NUCLEOTIDE SEQUENCE [LARGE SCALE GENOMIC DNA]</scope>
    <source>
        <strain evidence="4 5">NRRL Y-11557</strain>
    </source>
</reference>
<keyword evidence="2" id="KW-0418">Kinase</keyword>
<dbReference type="GO" id="GO:0004371">
    <property type="term" value="F:glycerone kinase activity"/>
    <property type="evidence" value="ECO:0007669"/>
    <property type="project" value="InterPro"/>
</dbReference>
<dbReference type="SUPFAM" id="SSF101473">
    <property type="entry name" value="DhaL-like"/>
    <property type="match status" value="1"/>
</dbReference>
<keyword evidence="5" id="KW-1185">Reference proteome</keyword>
<name>A0A1E3PWE7_LIPST</name>
<dbReference type="Gene3D" id="1.25.40.340">
    <property type="match status" value="1"/>
</dbReference>
<dbReference type="GO" id="GO:0019563">
    <property type="term" value="P:glycerol catabolic process"/>
    <property type="evidence" value="ECO:0007669"/>
    <property type="project" value="TreeGrafter"/>
</dbReference>
<dbReference type="InterPro" id="IPR050861">
    <property type="entry name" value="Dihydroxyacetone_Kinase"/>
</dbReference>
<evidence type="ECO:0000313" key="4">
    <source>
        <dbReference type="EMBL" id="ODQ69147.1"/>
    </source>
</evidence>
<feature type="domain" description="DhaL" evidence="3">
    <location>
        <begin position="1"/>
        <end position="101"/>
    </location>
</feature>
<dbReference type="PANTHER" id="PTHR28629:SF4">
    <property type="entry name" value="TRIOKINASE_FMN CYCLASE"/>
    <property type="match status" value="1"/>
</dbReference>
<dbReference type="InterPro" id="IPR004007">
    <property type="entry name" value="DhaL_dom"/>
</dbReference>
<proteinExistence type="predicted"/>
<dbReference type="EMBL" id="KV454305">
    <property type="protein sequence ID" value="ODQ69147.1"/>
    <property type="molecule type" value="Genomic_DNA"/>
</dbReference>
<dbReference type="PANTHER" id="PTHR28629">
    <property type="entry name" value="TRIOKINASE/FMN CYCLASE"/>
    <property type="match status" value="1"/>
</dbReference>
<dbReference type="Pfam" id="PF02734">
    <property type="entry name" value="Dak2"/>
    <property type="match status" value="1"/>
</dbReference>
<evidence type="ECO:0000259" key="3">
    <source>
        <dbReference type="PROSITE" id="PS51480"/>
    </source>
</evidence>
<organism evidence="4 5">
    <name type="scientific">Lipomyces starkeyi NRRL Y-11557</name>
    <dbReference type="NCBI Taxonomy" id="675824"/>
    <lineage>
        <taxon>Eukaryota</taxon>
        <taxon>Fungi</taxon>
        <taxon>Dikarya</taxon>
        <taxon>Ascomycota</taxon>
        <taxon>Saccharomycotina</taxon>
        <taxon>Lipomycetes</taxon>
        <taxon>Lipomycetales</taxon>
        <taxon>Lipomycetaceae</taxon>
        <taxon>Lipomyces</taxon>
    </lineage>
</organism>
<sequence length="101" mass="10627">MIRTGCERAIASEPNLTKWDMLIGDGDCGDGVKSVSLNIIKRLDNDLNGLGSVLKTLNIVSKAVDNMGGALGAIYLYFDAAVVTAVVKRTGNVEELTVSLG</sequence>
<evidence type="ECO:0000313" key="5">
    <source>
        <dbReference type="Proteomes" id="UP000094385"/>
    </source>
</evidence>
<dbReference type="AlphaFoldDB" id="A0A1E3PWE7"/>
<protein>
    <recommendedName>
        <fullName evidence="3">DhaL domain-containing protein</fullName>
    </recommendedName>
</protein>
<gene>
    <name evidence="4" type="ORF">LIPSTDRAFT_30945</name>
</gene>
<evidence type="ECO:0000256" key="2">
    <source>
        <dbReference type="ARBA" id="ARBA00022777"/>
    </source>
</evidence>
<evidence type="ECO:0000256" key="1">
    <source>
        <dbReference type="ARBA" id="ARBA00022679"/>
    </source>
</evidence>
<dbReference type="GO" id="GO:0005829">
    <property type="term" value="C:cytosol"/>
    <property type="evidence" value="ECO:0007669"/>
    <property type="project" value="TreeGrafter"/>
</dbReference>